<sequence length="162" mass="17239">MSFAQSGTITFNITSGEGGQAGEPAQVDARVRVERLPASREVVLLERPADGEWRVAGYGPTPGGSGEIDLRVVGGDVYALAVDDYGVQFVGDLAVQVGQRIRPMQYTGWVYEITEAGQLPSVEPAWWAAIGENPSQPLGTARAVARRYFQPIALGPGPVEVV</sequence>
<accession>A0ABU4Q2L9</accession>
<dbReference type="EMBL" id="JAWXXP010000001">
    <property type="protein sequence ID" value="MDX5994429.1"/>
    <property type="molecule type" value="Genomic_DNA"/>
</dbReference>
<gene>
    <name evidence="1" type="ORF">SIM71_20405</name>
</gene>
<protein>
    <submittedName>
        <fullName evidence="1">Uncharacterized protein</fullName>
    </submittedName>
</protein>
<evidence type="ECO:0000313" key="1">
    <source>
        <dbReference type="EMBL" id="MDX5994429.1"/>
    </source>
</evidence>
<dbReference type="RefSeq" id="WP_139804679.1">
    <property type="nucleotide sequence ID" value="NZ_CBCSET010000002.1"/>
</dbReference>
<dbReference type="Proteomes" id="UP001278050">
    <property type="component" value="Unassembled WGS sequence"/>
</dbReference>
<evidence type="ECO:0000313" key="2">
    <source>
        <dbReference type="Proteomes" id="UP001278050"/>
    </source>
</evidence>
<proteinExistence type="predicted"/>
<reference evidence="1 2" key="1">
    <citation type="submission" date="2023-11" db="EMBL/GenBank/DDBJ databases">
        <title>MicrobeMod: A computational toolkit for identifying prokaryotic methylation and restriction-modification with nanopore sequencing.</title>
        <authorList>
            <person name="Crits-Christoph A."/>
            <person name="Kang S.C."/>
            <person name="Lee H."/>
            <person name="Ostrov N."/>
        </authorList>
    </citation>
    <scope>NUCLEOTIDE SEQUENCE [LARGE SCALE GENOMIC DNA]</scope>
    <source>
        <strain evidence="1 2">ATCC BAA-571</strain>
    </source>
</reference>
<keyword evidence="2" id="KW-1185">Reference proteome</keyword>
<comment type="caution">
    <text evidence="1">The sequence shown here is derived from an EMBL/GenBank/DDBJ whole genome shotgun (WGS) entry which is preliminary data.</text>
</comment>
<organism evidence="1 2">
    <name type="scientific">Ectopseudomonas alcaliphila</name>
    <dbReference type="NCBI Taxonomy" id="101564"/>
    <lineage>
        <taxon>Bacteria</taxon>
        <taxon>Pseudomonadati</taxon>
        <taxon>Pseudomonadota</taxon>
        <taxon>Gammaproteobacteria</taxon>
        <taxon>Pseudomonadales</taxon>
        <taxon>Pseudomonadaceae</taxon>
        <taxon>Ectopseudomonas</taxon>
    </lineage>
</organism>
<name>A0ABU4Q2L9_9GAMM</name>